<feature type="signal peptide" evidence="2">
    <location>
        <begin position="1"/>
        <end position="21"/>
    </location>
</feature>
<evidence type="ECO:0000256" key="1">
    <source>
        <dbReference type="SAM" id="MobiDB-lite"/>
    </source>
</evidence>
<dbReference type="AlphaFoldDB" id="A0A9P5PBT6"/>
<keyword evidence="4" id="KW-1185">Reference proteome</keyword>
<dbReference type="Proteomes" id="UP000772434">
    <property type="component" value="Unassembled WGS sequence"/>
</dbReference>
<evidence type="ECO:0000313" key="3">
    <source>
        <dbReference type="EMBL" id="KAF9062166.1"/>
    </source>
</evidence>
<feature type="region of interest" description="Disordered" evidence="1">
    <location>
        <begin position="82"/>
        <end position="108"/>
    </location>
</feature>
<feature type="compositionally biased region" description="Basic and acidic residues" evidence="1">
    <location>
        <begin position="95"/>
        <end position="108"/>
    </location>
</feature>
<dbReference type="EMBL" id="JADNRY010000180">
    <property type="protein sequence ID" value="KAF9062166.1"/>
    <property type="molecule type" value="Genomic_DNA"/>
</dbReference>
<name>A0A9P5PBT6_9AGAR</name>
<evidence type="ECO:0000313" key="4">
    <source>
        <dbReference type="Proteomes" id="UP000772434"/>
    </source>
</evidence>
<evidence type="ECO:0000256" key="2">
    <source>
        <dbReference type="SAM" id="SignalP"/>
    </source>
</evidence>
<gene>
    <name evidence="3" type="ORF">BDP27DRAFT_1428206</name>
</gene>
<accession>A0A9P5PBT6</accession>
<comment type="caution">
    <text evidence="3">The sequence shown here is derived from an EMBL/GenBank/DDBJ whole genome shotgun (WGS) entry which is preliminary data.</text>
</comment>
<organism evidence="3 4">
    <name type="scientific">Rhodocollybia butyracea</name>
    <dbReference type="NCBI Taxonomy" id="206335"/>
    <lineage>
        <taxon>Eukaryota</taxon>
        <taxon>Fungi</taxon>
        <taxon>Dikarya</taxon>
        <taxon>Basidiomycota</taxon>
        <taxon>Agaricomycotina</taxon>
        <taxon>Agaricomycetes</taxon>
        <taxon>Agaricomycetidae</taxon>
        <taxon>Agaricales</taxon>
        <taxon>Marasmiineae</taxon>
        <taxon>Omphalotaceae</taxon>
        <taxon>Rhodocollybia</taxon>
    </lineage>
</organism>
<proteinExistence type="predicted"/>
<protein>
    <submittedName>
        <fullName evidence="3">Uncharacterized protein</fullName>
    </submittedName>
</protein>
<sequence>MPSKLSAVLAIVLLAAWGGQALNINRATGASPAIVDRAPDPAPLTGRSLGVEDPTFGRRELHARVTVPSGVIKTGAKVGEHILGKKGGSTSDDGEDHKKEPIKIDWDS</sequence>
<feature type="chain" id="PRO_5040266711" evidence="2">
    <location>
        <begin position="22"/>
        <end position="108"/>
    </location>
</feature>
<keyword evidence="2" id="KW-0732">Signal</keyword>
<reference evidence="3" key="1">
    <citation type="submission" date="2020-11" db="EMBL/GenBank/DDBJ databases">
        <authorList>
            <consortium name="DOE Joint Genome Institute"/>
            <person name="Ahrendt S."/>
            <person name="Riley R."/>
            <person name="Andreopoulos W."/>
            <person name="Labutti K."/>
            <person name="Pangilinan J."/>
            <person name="Ruiz-Duenas F.J."/>
            <person name="Barrasa J.M."/>
            <person name="Sanchez-Garcia M."/>
            <person name="Camarero S."/>
            <person name="Miyauchi S."/>
            <person name="Serrano A."/>
            <person name="Linde D."/>
            <person name="Babiker R."/>
            <person name="Drula E."/>
            <person name="Ayuso-Fernandez I."/>
            <person name="Pacheco R."/>
            <person name="Padilla G."/>
            <person name="Ferreira P."/>
            <person name="Barriuso J."/>
            <person name="Kellner H."/>
            <person name="Castanera R."/>
            <person name="Alfaro M."/>
            <person name="Ramirez L."/>
            <person name="Pisabarro A.G."/>
            <person name="Kuo A."/>
            <person name="Tritt A."/>
            <person name="Lipzen A."/>
            <person name="He G."/>
            <person name="Yan M."/>
            <person name="Ng V."/>
            <person name="Cullen D."/>
            <person name="Martin F."/>
            <person name="Rosso M.-N."/>
            <person name="Henrissat B."/>
            <person name="Hibbett D."/>
            <person name="Martinez A.T."/>
            <person name="Grigoriev I.V."/>
        </authorList>
    </citation>
    <scope>NUCLEOTIDE SEQUENCE</scope>
    <source>
        <strain evidence="3">AH 40177</strain>
    </source>
</reference>